<protein>
    <submittedName>
        <fullName evidence="2">Uncharacterized protein</fullName>
    </submittedName>
</protein>
<dbReference type="Proteomes" id="UP000584663">
    <property type="component" value="Unassembled WGS sequence"/>
</dbReference>
<dbReference type="EMBL" id="JACHNX010000002">
    <property type="protein sequence ID" value="MBB4608857.1"/>
    <property type="molecule type" value="Genomic_DNA"/>
</dbReference>
<dbReference type="EMBL" id="JAFHKU010000099">
    <property type="protein sequence ID" value="MBN3557082.1"/>
    <property type="molecule type" value="Genomic_DNA"/>
</dbReference>
<evidence type="ECO:0000313" key="1">
    <source>
        <dbReference type="EMBL" id="MBB4608857.1"/>
    </source>
</evidence>
<dbReference type="RefSeq" id="WP_184104633.1">
    <property type="nucleotide sequence ID" value="NZ_JACHNX010000002.1"/>
</dbReference>
<evidence type="ECO:0000313" key="3">
    <source>
        <dbReference type="Proteomes" id="UP000584663"/>
    </source>
</evidence>
<gene>
    <name evidence="1" type="ORF">GGQ89_001059</name>
    <name evidence="2" type="ORF">JYA60_02400</name>
</gene>
<evidence type="ECO:0000313" key="2">
    <source>
        <dbReference type="EMBL" id="MBN3557082.1"/>
    </source>
</evidence>
<keyword evidence="3" id="KW-1185">Reference proteome</keyword>
<reference evidence="2" key="2">
    <citation type="submission" date="2021-01" db="EMBL/GenBank/DDBJ databases">
        <title>Genome Sequencing of Type Strains.</title>
        <authorList>
            <person name="Lemaire J.F."/>
            <person name="Inderbitzin P."/>
            <person name="Collins S.B."/>
            <person name="Wespe N."/>
            <person name="Knight-Connoni V."/>
        </authorList>
    </citation>
    <scope>NUCLEOTIDE SEQUENCE</scope>
    <source>
        <strain evidence="2">DSM 14562</strain>
    </source>
</reference>
<sequence>MMVDAIAFHGDPAIKARAQAQLRRHVAAGSFVYFPAWDDGKANAIGAVVEADDTSAYAARLGYPIALVETLPMIINGFRPLAEAARFAEAWLARTPVGGDLSAVVSRMILALLARPRLCEITRRHPAMEECRLTIIDLHRCVVEGDEPDRKQWKAARLAAVAATDALGDDVLDRAAGSTVESAAWPGTMRTVLRDTLNATGALNLRVALAEIGWTPEEESRVFQIREQAEKDAYKAEFEGLARVHAILDADHPELAERFRQRCERLDKANETYVAAGWTAIEMIEAAPVVAAQAVEA</sequence>
<name>A0AA41DDV1_9SPHN</name>
<comment type="caution">
    <text evidence="2">The sequence shown here is derived from an EMBL/GenBank/DDBJ whole genome shotgun (WGS) entry which is preliminary data.</text>
</comment>
<organism evidence="2 4">
    <name type="scientific">Sphingomonas yabuuchiae</name>
    <dbReference type="NCBI Taxonomy" id="172044"/>
    <lineage>
        <taxon>Bacteria</taxon>
        <taxon>Pseudomonadati</taxon>
        <taxon>Pseudomonadota</taxon>
        <taxon>Alphaproteobacteria</taxon>
        <taxon>Sphingomonadales</taxon>
        <taxon>Sphingomonadaceae</taxon>
        <taxon>Sphingomonas</taxon>
    </lineage>
</organism>
<dbReference type="Proteomes" id="UP000704529">
    <property type="component" value="Unassembled WGS sequence"/>
</dbReference>
<accession>A0AA41DDV1</accession>
<reference evidence="1 3" key="1">
    <citation type="submission" date="2020-08" db="EMBL/GenBank/DDBJ databases">
        <title>Genomic Encyclopedia of Type Strains, Phase IV (KMG-IV): sequencing the most valuable type-strain genomes for metagenomic binning, comparative biology and taxonomic classification.</title>
        <authorList>
            <person name="Goeker M."/>
        </authorList>
    </citation>
    <scope>NUCLEOTIDE SEQUENCE [LARGE SCALE GENOMIC DNA]</scope>
    <source>
        <strain evidence="1 3">DSM 14562</strain>
    </source>
</reference>
<proteinExistence type="predicted"/>
<evidence type="ECO:0000313" key="4">
    <source>
        <dbReference type="Proteomes" id="UP000704529"/>
    </source>
</evidence>
<dbReference type="AlphaFoldDB" id="A0AA41DDV1"/>